<evidence type="ECO:0000256" key="3">
    <source>
        <dbReference type="ARBA" id="ARBA00022833"/>
    </source>
</evidence>
<dbReference type="STRING" id="36856.ATB98_02335"/>
<dbReference type="RefSeq" id="WP_066878697.1">
    <property type="nucleotide sequence ID" value="NZ_LNQB01000099.1"/>
</dbReference>
<evidence type="ECO:0000313" key="6">
    <source>
        <dbReference type="Proteomes" id="UP000078507"/>
    </source>
</evidence>
<name>A0A178XKG3_SINSA</name>
<dbReference type="PANTHER" id="PTHR28620">
    <property type="entry name" value="CENTROMERE PROTEIN V"/>
    <property type="match status" value="1"/>
</dbReference>
<evidence type="ECO:0000256" key="1">
    <source>
        <dbReference type="ARBA" id="ARBA00005495"/>
    </source>
</evidence>
<dbReference type="PANTHER" id="PTHR28620:SF1">
    <property type="entry name" value="CENP-V_GFA DOMAIN-CONTAINING PROTEIN"/>
    <property type="match status" value="1"/>
</dbReference>
<sequence>MKMTYRGSCHCGRIRYEVDVDLEAGTSRCNCSYCSKLRYWGATVKPEDFRLMCEEEGIGDYQFATKSGHHRFCTTCGASPYGHGYIEEIGGAFVSVNIACLDDVDPAVLAALPIQYMDGLHNNWWNAPAETRYM</sequence>
<dbReference type="OrthoDB" id="9805575at2"/>
<dbReference type="InterPro" id="IPR011057">
    <property type="entry name" value="Mss4-like_sf"/>
</dbReference>
<proteinExistence type="inferred from homology"/>
<keyword evidence="2" id="KW-0479">Metal-binding</keyword>
<evidence type="ECO:0000256" key="2">
    <source>
        <dbReference type="ARBA" id="ARBA00022723"/>
    </source>
</evidence>
<dbReference type="GO" id="GO:0016846">
    <property type="term" value="F:carbon-sulfur lyase activity"/>
    <property type="evidence" value="ECO:0007669"/>
    <property type="project" value="InterPro"/>
</dbReference>
<dbReference type="Proteomes" id="UP000078507">
    <property type="component" value="Unassembled WGS sequence"/>
</dbReference>
<dbReference type="AlphaFoldDB" id="A0A178XKG3"/>
<reference evidence="5 6" key="1">
    <citation type="submission" date="2015-11" db="EMBL/GenBank/DDBJ databases">
        <title>Ensifer anhuiense sp. nov., an effective nitrogen fixation bacterium with Glycine soja.</title>
        <authorList>
            <person name="Yan H."/>
            <person name="Chen W."/>
        </authorList>
    </citation>
    <scope>NUCLEOTIDE SEQUENCE [LARGE SCALE GENOMIC DNA]</scope>
    <source>
        <strain evidence="5 6">LMG 7837</strain>
    </source>
</reference>
<protein>
    <submittedName>
        <fullName evidence="5">Aldehyde-activating protein</fullName>
    </submittedName>
</protein>
<comment type="similarity">
    <text evidence="1">Belongs to the Gfa family.</text>
</comment>
<feature type="domain" description="CENP-V/GFA" evidence="4">
    <location>
        <begin position="5"/>
        <end position="126"/>
    </location>
</feature>
<gene>
    <name evidence="5" type="ORF">ATB98_02335</name>
</gene>
<keyword evidence="3" id="KW-0862">Zinc</keyword>
<organism evidence="5 6">
    <name type="scientific">Sinorhizobium saheli</name>
    <dbReference type="NCBI Taxonomy" id="36856"/>
    <lineage>
        <taxon>Bacteria</taxon>
        <taxon>Pseudomonadati</taxon>
        <taxon>Pseudomonadota</taxon>
        <taxon>Alphaproteobacteria</taxon>
        <taxon>Hyphomicrobiales</taxon>
        <taxon>Rhizobiaceae</taxon>
        <taxon>Sinorhizobium/Ensifer group</taxon>
        <taxon>Sinorhizobium</taxon>
    </lineage>
</organism>
<dbReference type="EMBL" id="LNQB01000099">
    <property type="protein sequence ID" value="OAP35710.1"/>
    <property type="molecule type" value="Genomic_DNA"/>
</dbReference>
<evidence type="ECO:0000313" key="5">
    <source>
        <dbReference type="EMBL" id="OAP35710.1"/>
    </source>
</evidence>
<evidence type="ECO:0000259" key="4">
    <source>
        <dbReference type="PROSITE" id="PS51891"/>
    </source>
</evidence>
<keyword evidence="6" id="KW-1185">Reference proteome</keyword>
<dbReference type="SUPFAM" id="SSF51316">
    <property type="entry name" value="Mss4-like"/>
    <property type="match status" value="1"/>
</dbReference>
<dbReference type="PROSITE" id="PS51891">
    <property type="entry name" value="CENP_V_GFA"/>
    <property type="match status" value="1"/>
</dbReference>
<comment type="caution">
    <text evidence="5">The sequence shown here is derived from an EMBL/GenBank/DDBJ whole genome shotgun (WGS) entry which is preliminary data.</text>
</comment>
<dbReference type="InterPro" id="IPR006913">
    <property type="entry name" value="CENP-V/GFA"/>
</dbReference>
<dbReference type="Pfam" id="PF04828">
    <property type="entry name" value="GFA"/>
    <property type="match status" value="1"/>
</dbReference>
<dbReference type="InterPro" id="IPR052355">
    <property type="entry name" value="CENP-V-like"/>
</dbReference>
<accession>A0A178XKG3</accession>
<dbReference type="Gene3D" id="2.170.150.70">
    <property type="match status" value="1"/>
</dbReference>
<dbReference type="GO" id="GO:0046872">
    <property type="term" value="F:metal ion binding"/>
    <property type="evidence" value="ECO:0007669"/>
    <property type="project" value="UniProtKB-KW"/>
</dbReference>